<dbReference type="PROSITE" id="PS50075">
    <property type="entry name" value="CARRIER"/>
    <property type="match status" value="1"/>
</dbReference>
<dbReference type="Pfam" id="PF00550">
    <property type="entry name" value="PP-binding"/>
    <property type="match status" value="1"/>
</dbReference>
<protein>
    <submittedName>
        <fullName evidence="2">Phosphopantetheine attachment site</fullName>
    </submittedName>
</protein>
<name>A0A1I0R1I4_9FIRM</name>
<dbReference type="OrthoDB" id="9812291at2"/>
<dbReference type="InterPro" id="IPR009081">
    <property type="entry name" value="PP-bd_ACP"/>
</dbReference>
<accession>A0A1I0R1I4</accession>
<dbReference type="STRING" id="99656.SAMN05421659_11138"/>
<dbReference type="Gene3D" id="1.10.1200.10">
    <property type="entry name" value="ACP-like"/>
    <property type="match status" value="1"/>
</dbReference>
<organism evidence="2 3">
    <name type="scientific">[Clostridium] fimetarium</name>
    <dbReference type="NCBI Taxonomy" id="99656"/>
    <lineage>
        <taxon>Bacteria</taxon>
        <taxon>Bacillati</taxon>
        <taxon>Bacillota</taxon>
        <taxon>Clostridia</taxon>
        <taxon>Lachnospirales</taxon>
        <taxon>Lachnospiraceae</taxon>
    </lineage>
</organism>
<dbReference type="Proteomes" id="UP000199701">
    <property type="component" value="Unassembled WGS sequence"/>
</dbReference>
<sequence length="75" mass="8361">MEELLEILNEVNADVDFASCESLIDDGILDSFDIVSIVGELNDAFDVEISPVDIIPKNFNSAKAMWAMIERLQDN</sequence>
<dbReference type="InterPro" id="IPR036736">
    <property type="entry name" value="ACP-like_sf"/>
</dbReference>
<proteinExistence type="predicted"/>
<keyword evidence="3" id="KW-1185">Reference proteome</keyword>
<evidence type="ECO:0000259" key="1">
    <source>
        <dbReference type="PROSITE" id="PS50075"/>
    </source>
</evidence>
<dbReference type="RefSeq" id="WP_092455037.1">
    <property type="nucleotide sequence ID" value="NZ_FOJI01000011.1"/>
</dbReference>
<dbReference type="EMBL" id="FOJI01000011">
    <property type="protein sequence ID" value="SEW34282.1"/>
    <property type="molecule type" value="Genomic_DNA"/>
</dbReference>
<gene>
    <name evidence="2" type="ORF">SAMN05421659_11138</name>
</gene>
<evidence type="ECO:0000313" key="3">
    <source>
        <dbReference type="Proteomes" id="UP000199701"/>
    </source>
</evidence>
<reference evidence="2 3" key="1">
    <citation type="submission" date="2016-10" db="EMBL/GenBank/DDBJ databases">
        <authorList>
            <person name="de Groot N.N."/>
        </authorList>
    </citation>
    <scope>NUCLEOTIDE SEQUENCE [LARGE SCALE GENOMIC DNA]</scope>
    <source>
        <strain evidence="2 3">DSM 9179</strain>
    </source>
</reference>
<dbReference type="SUPFAM" id="SSF47336">
    <property type="entry name" value="ACP-like"/>
    <property type="match status" value="1"/>
</dbReference>
<feature type="domain" description="Carrier" evidence="1">
    <location>
        <begin position="1"/>
        <end position="73"/>
    </location>
</feature>
<dbReference type="AlphaFoldDB" id="A0A1I0R1I4"/>
<evidence type="ECO:0000313" key="2">
    <source>
        <dbReference type="EMBL" id="SEW34282.1"/>
    </source>
</evidence>